<evidence type="ECO:0000313" key="13">
    <source>
        <dbReference type="EMBL" id="KAL3785744.1"/>
    </source>
</evidence>
<keyword evidence="12" id="KW-0732">Signal</keyword>
<feature type="transmembrane region" description="Helical" evidence="10">
    <location>
        <begin position="304"/>
        <end position="324"/>
    </location>
</feature>
<name>A0ABD3PDA8_9STRA</name>
<evidence type="ECO:0000256" key="1">
    <source>
        <dbReference type="ARBA" id="ARBA00004477"/>
    </source>
</evidence>
<evidence type="ECO:0000256" key="6">
    <source>
        <dbReference type="ARBA" id="ARBA00022692"/>
    </source>
</evidence>
<keyword evidence="5" id="KW-0808">Transferase</keyword>
<keyword evidence="14" id="KW-1185">Reference proteome</keyword>
<keyword evidence="9 10" id="KW-0472">Membrane</keyword>
<organism evidence="13 14">
    <name type="scientific">Cyclotella atomus</name>
    <dbReference type="NCBI Taxonomy" id="382360"/>
    <lineage>
        <taxon>Eukaryota</taxon>
        <taxon>Sar</taxon>
        <taxon>Stramenopiles</taxon>
        <taxon>Ochrophyta</taxon>
        <taxon>Bacillariophyta</taxon>
        <taxon>Coscinodiscophyceae</taxon>
        <taxon>Thalassiosirophycidae</taxon>
        <taxon>Stephanodiscales</taxon>
        <taxon>Stephanodiscaceae</taxon>
        <taxon>Cyclotella</taxon>
    </lineage>
</organism>
<reference evidence="13 14" key="1">
    <citation type="submission" date="2024-10" db="EMBL/GenBank/DDBJ databases">
        <title>Updated reference genomes for cyclostephanoid diatoms.</title>
        <authorList>
            <person name="Roberts W.R."/>
            <person name="Alverson A.J."/>
        </authorList>
    </citation>
    <scope>NUCLEOTIDE SEQUENCE [LARGE SCALE GENOMIC DNA]</scope>
    <source>
        <strain evidence="13 14">AJA010-31</strain>
    </source>
</reference>
<evidence type="ECO:0000256" key="4">
    <source>
        <dbReference type="ARBA" id="ARBA00022676"/>
    </source>
</evidence>
<feature type="compositionally biased region" description="Polar residues" evidence="11">
    <location>
        <begin position="670"/>
        <end position="681"/>
    </location>
</feature>
<comment type="similarity">
    <text evidence="3 10">Belongs to the glycosyltransferase 22 family.</text>
</comment>
<proteinExistence type="inferred from homology"/>
<dbReference type="EMBL" id="JALLPJ020000679">
    <property type="protein sequence ID" value="KAL3785744.1"/>
    <property type="molecule type" value="Genomic_DNA"/>
</dbReference>
<feature type="transmembrane region" description="Helical" evidence="10">
    <location>
        <begin position="336"/>
        <end position="354"/>
    </location>
</feature>
<dbReference type="EC" id="2.4.1.-" evidence="10"/>
<dbReference type="GO" id="GO:0016757">
    <property type="term" value="F:glycosyltransferase activity"/>
    <property type="evidence" value="ECO:0007669"/>
    <property type="project" value="UniProtKB-KW"/>
</dbReference>
<feature type="compositionally biased region" description="Basic residues" evidence="11">
    <location>
        <begin position="618"/>
        <end position="628"/>
    </location>
</feature>
<feature type="chain" id="PRO_5044841117" description="Mannosyltransferase" evidence="12">
    <location>
        <begin position="28"/>
        <end position="681"/>
    </location>
</feature>
<feature type="transmembrane region" description="Helical" evidence="10">
    <location>
        <begin position="192"/>
        <end position="225"/>
    </location>
</feature>
<evidence type="ECO:0000256" key="8">
    <source>
        <dbReference type="ARBA" id="ARBA00022989"/>
    </source>
</evidence>
<sequence length="681" mass="76186">MSHISKQQWPAAISIVYLAIRISTANLAPIMDCDEVFNYWEPLHFVLYGTGMQTWEYAPQYALRTYAYLLPMAGIAKTFQLLLDALPAPLIEPLSRLLMLPNSATVMPGSGNKPLLFALLRASLAITSSYAEISFFQSIHDRISPNLAYMTAFAQLTSAGFFHANQAYLPSSTVMMLWQLSIANQFRENHGWAIFLGLLAVLSVGWPFCAVLFVSTGCWALWRAYYSTSASSKKSKQPPIRATVNVLLRTLLHSIAIQAVIFAVDYYYYGKLVSPIWNIFSYNTRGGGDELYGIEPLSYYIKNIALNFNLVGFFGVVAMPILLVKILLKRSNSNDSLKLLGLVPMYLWMAIVLPRPHKEERFFFPIYPMLCFGAAITTDEIMNTLTCLLPGGKKCGLTGTSRLMLRLLALSPAAALSISRSLALHHYYTAPLALYRDLFYQVTSGAQEIVAAKKYVCTGGEWYRFPTSFFLPDNVQLGFLKSSFGGQLPQPFTPHGSRSKSLDVQTGRFNDMNVEELDRYLDQSAQALPAPPKLFIHSQINMSEFAIPDNVKEVLARLSVADQVVIRSYLAGLRDQLKEYKAKAEHGHSHNHHKSDDMACDKGECGGDHDDGHGHDHHEHKHEHAHHHDHQESHSHEHHHDHKKEDDMPAWKKRAMESGGDASAAPFGGSWNTESSLDATK</sequence>
<comment type="pathway">
    <text evidence="2">Protein modification; protein glycosylation.</text>
</comment>
<dbReference type="PANTHER" id="PTHR22760">
    <property type="entry name" value="GLYCOSYLTRANSFERASE"/>
    <property type="match status" value="1"/>
</dbReference>
<gene>
    <name evidence="13" type="ORF">ACHAWO_009530</name>
</gene>
<feature type="compositionally biased region" description="Basic and acidic residues" evidence="11">
    <location>
        <begin position="643"/>
        <end position="656"/>
    </location>
</feature>
<keyword evidence="6 10" id="KW-0812">Transmembrane</keyword>
<dbReference type="PANTHER" id="PTHR22760:SF2">
    <property type="entry name" value="ALPHA-1,2-MANNOSYLTRANSFERASE ALG9"/>
    <property type="match status" value="1"/>
</dbReference>
<feature type="region of interest" description="Disordered" evidence="11">
    <location>
        <begin position="611"/>
        <end position="681"/>
    </location>
</feature>
<comment type="subcellular location">
    <subcellularLocation>
        <location evidence="1 10">Endoplasmic reticulum membrane</location>
        <topology evidence="1 10">Multi-pass membrane protein</topology>
    </subcellularLocation>
</comment>
<evidence type="ECO:0000256" key="9">
    <source>
        <dbReference type="ARBA" id="ARBA00023136"/>
    </source>
</evidence>
<feature type="transmembrane region" description="Helical" evidence="10">
    <location>
        <begin position="246"/>
        <end position="269"/>
    </location>
</feature>
<comment type="caution">
    <text evidence="13">The sequence shown here is derived from an EMBL/GenBank/DDBJ whole genome shotgun (WGS) entry which is preliminary data.</text>
</comment>
<evidence type="ECO:0000256" key="3">
    <source>
        <dbReference type="ARBA" id="ARBA00007063"/>
    </source>
</evidence>
<dbReference type="GO" id="GO:0005789">
    <property type="term" value="C:endoplasmic reticulum membrane"/>
    <property type="evidence" value="ECO:0007669"/>
    <property type="project" value="UniProtKB-SubCell"/>
</dbReference>
<evidence type="ECO:0000256" key="7">
    <source>
        <dbReference type="ARBA" id="ARBA00022824"/>
    </source>
</evidence>
<dbReference type="Proteomes" id="UP001530400">
    <property type="component" value="Unassembled WGS sequence"/>
</dbReference>
<dbReference type="InterPro" id="IPR005599">
    <property type="entry name" value="GPI_mannosylTrfase"/>
</dbReference>
<keyword evidence="8 10" id="KW-1133">Transmembrane helix</keyword>
<evidence type="ECO:0000313" key="14">
    <source>
        <dbReference type="Proteomes" id="UP001530400"/>
    </source>
</evidence>
<keyword evidence="4 10" id="KW-0328">Glycosyltransferase</keyword>
<evidence type="ECO:0000256" key="5">
    <source>
        <dbReference type="ARBA" id="ARBA00022679"/>
    </source>
</evidence>
<keyword evidence="7 10" id="KW-0256">Endoplasmic reticulum</keyword>
<dbReference type="Pfam" id="PF03901">
    <property type="entry name" value="Glyco_transf_22"/>
    <property type="match status" value="1"/>
</dbReference>
<feature type="signal peptide" evidence="12">
    <location>
        <begin position="1"/>
        <end position="27"/>
    </location>
</feature>
<evidence type="ECO:0000256" key="12">
    <source>
        <dbReference type="SAM" id="SignalP"/>
    </source>
</evidence>
<comment type="caution">
    <text evidence="10">Lacks conserved residue(s) required for the propagation of feature annotation.</text>
</comment>
<protein>
    <recommendedName>
        <fullName evidence="10">Mannosyltransferase</fullName>
        <ecNumber evidence="10">2.4.1.-</ecNumber>
    </recommendedName>
</protein>
<evidence type="ECO:0000256" key="11">
    <source>
        <dbReference type="SAM" id="MobiDB-lite"/>
    </source>
</evidence>
<evidence type="ECO:0000256" key="10">
    <source>
        <dbReference type="RuleBase" id="RU363075"/>
    </source>
</evidence>
<accession>A0ABD3PDA8</accession>
<dbReference type="AlphaFoldDB" id="A0ABD3PDA8"/>
<evidence type="ECO:0000256" key="2">
    <source>
        <dbReference type="ARBA" id="ARBA00004922"/>
    </source>
</evidence>